<feature type="active site" description="Proton acceptor" evidence="10">
    <location>
        <position position="70"/>
    </location>
</feature>
<evidence type="ECO:0000256" key="2">
    <source>
        <dbReference type="ARBA" id="ARBA00011738"/>
    </source>
</evidence>
<feature type="binding site" evidence="10">
    <location>
        <begin position="150"/>
        <end position="153"/>
    </location>
    <ligand>
        <name>substrate</name>
    </ligand>
</feature>
<evidence type="ECO:0000256" key="4">
    <source>
        <dbReference type="ARBA" id="ARBA00022741"/>
    </source>
</evidence>
<evidence type="ECO:0000313" key="12">
    <source>
        <dbReference type="EMBL" id="KAA6301553.1"/>
    </source>
</evidence>
<keyword evidence="3 10" id="KW-0479">Metal-binding</keyword>
<evidence type="ECO:0000256" key="10">
    <source>
        <dbReference type="HAMAP-Rule" id="MF_01405"/>
    </source>
</evidence>
<evidence type="ECO:0000256" key="9">
    <source>
        <dbReference type="ARBA" id="ARBA00052017"/>
    </source>
</evidence>
<name>A0A5M8NZG7_9BACT</name>
<dbReference type="GO" id="GO:0000166">
    <property type="term" value="F:nucleotide binding"/>
    <property type="evidence" value="ECO:0007669"/>
    <property type="project" value="UniProtKB-KW"/>
</dbReference>
<dbReference type="GO" id="GO:0005829">
    <property type="term" value="C:cytosol"/>
    <property type="evidence" value="ECO:0007669"/>
    <property type="project" value="TreeGrafter"/>
</dbReference>
<keyword evidence="4 10" id="KW-0547">Nucleotide-binding</keyword>
<evidence type="ECO:0000256" key="8">
    <source>
        <dbReference type="ARBA" id="ARBA00051875"/>
    </source>
</evidence>
<comment type="cofactor">
    <cofactor evidence="10">
        <name>Mg(2+)</name>
        <dbReference type="ChEBI" id="CHEBI:18420"/>
    </cofactor>
    <text evidence="10">Binds 1 Mg(2+) ion per subunit.</text>
</comment>
<organism evidence="12 13">
    <name type="scientific">Candidatus Ordinivivax streblomastigis</name>
    <dbReference type="NCBI Taxonomy" id="2540710"/>
    <lineage>
        <taxon>Bacteria</taxon>
        <taxon>Pseudomonadati</taxon>
        <taxon>Bacteroidota</taxon>
        <taxon>Bacteroidia</taxon>
        <taxon>Bacteroidales</taxon>
        <taxon>Candidatus Ordinivivax</taxon>
    </lineage>
</organism>
<dbReference type="Proteomes" id="UP000324575">
    <property type="component" value="Unassembled WGS sequence"/>
</dbReference>
<dbReference type="EC" id="3.6.1.66" evidence="10"/>
<keyword evidence="7 10" id="KW-0546">Nucleotide metabolism</keyword>
<dbReference type="GO" id="GO:0035870">
    <property type="term" value="F:dITP diphosphatase activity"/>
    <property type="evidence" value="ECO:0007669"/>
    <property type="project" value="UniProtKB-UniRule"/>
</dbReference>
<gene>
    <name evidence="12" type="ORF">EZS26_002297</name>
</gene>
<dbReference type="AlphaFoldDB" id="A0A5M8NZG7"/>
<dbReference type="InterPro" id="IPR002637">
    <property type="entry name" value="RdgB/HAM1"/>
</dbReference>
<dbReference type="CDD" id="cd00515">
    <property type="entry name" value="HAM1"/>
    <property type="match status" value="1"/>
</dbReference>
<dbReference type="GO" id="GO:0009117">
    <property type="term" value="P:nucleotide metabolic process"/>
    <property type="evidence" value="ECO:0007669"/>
    <property type="project" value="UniProtKB-KW"/>
</dbReference>
<evidence type="ECO:0000256" key="6">
    <source>
        <dbReference type="ARBA" id="ARBA00022842"/>
    </source>
</evidence>
<dbReference type="GO" id="GO:0036220">
    <property type="term" value="F:ITP diphosphatase activity"/>
    <property type="evidence" value="ECO:0007669"/>
    <property type="project" value="UniProtKB-UniRule"/>
</dbReference>
<feature type="binding site" evidence="10">
    <location>
        <begin position="9"/>
        <end position="14"/>
    </location>
    <ligand>
        <name>substrate</name>
    </ligand>
</feature>
<dbReference type="PANTHER" id="PTHR11067">
    <property type="entry name" value="INOSINE TRIPHOSPHATE PYROPHOSPHATASE/HAM1 PROTEIN"/>
    <property type="match status" value="1"/>
</dbReference>
<dbReference type="GO" id="GO:0017111">
    <property type="term" value="F:ribonucleoside triphosphate phosphatase activity"/>
    <property type="evidence" value="ECO:0007669"/>
    <property type="project" value="InterPro"/>
</dbReference>
<dbReference type="NCBIfam" id="TIGR00042">
    <property type="entry name" value="RdgB/HAM1 family non-canonical purine NTP pyrophosphatase"/>
    <property type="match status" value="1"/>
</dbReference>
<dbReference type="NCBIfam" id="NF011398">
    <property type="entry name" value="PRK14823.1"/>
    <property type="match status" value="1"/>
</dbReference>
<evidence type="ECO:0000256" key="7">
    <source>
        <dbReference type="ARBA" id="ARBA00023080"/>
    </source>
</evidence>
<comment type="catalytic activity">
    <reaction evidence="8 10">
        <text>dITP + H2O = dIMP + diphosphate + H(+)</text>
        <dbReference type="Rhea" id="RHEA:28342"/>
        <dbReference type="ChEBI" id="CHEBI:15377"/>
        <dbReference type="ChEBI" id="CHEBI:15378"/>
        <dbReference type="ChEBI" id="CHEBI:33019"/>
        <dbReference type="ChEBI" id="CHEBI:61194"/>
        <dbReference type="ChEBI" id="CHEBI:61382"/>
        <dbReference type="EC" id="3.6.1.66"/>
    </reaction>
</comment>
<keyword evidence="6 10" id="KW-0460">Magnesium</keyword>
<sequence length="194" mass="21670">MKQPLVFATNNRHKLEEVQDILGDNYQVVSLQEIHCEEDIPETADTLEGNALLKARFVKERYGLDCFADDTGLEVVALNNAPGVYSARYAGEAKNSQANRQKLLQALERQADRSARFRTVIALIKEDHESLFEGIVNGEIIHEERGTTGFGYDSIFVPTGYKETFAELGADIKNTVSHRAKAVNKLKTGLNEKE</sequence>
<dbReference type="FunFam" id="3.90.950.10:FF:000001">
    <property type="entry name" value="dITP/XTP pyrophosphatase"/>
    <property type="match status" value="1"/>
</dbReference>
<comment type="catalytic activity">
    <reaction evidence="9 10">
        <text>XTP + H2O = XMP + diphosphate + H(+)</text>
        <dbReference type="Rhea" id="RHEA:28610"/>
        <dbReference type="ChEBI" id="CHEBI:15377"/>
        <dbReference type="ChEBI" id="CHEBI:15378"/>
        <dbReference type="ChEBI" id="CHEBI:33019"/>
        <dbReference type="ChEBI" id="CHEBI:57464"/>
        <dbReference type="ChEBI" id="CHEBI:61314"/>
        <dbReference type="EC" id="3.6.1.66"/>
    </reaction>
</comment>
<dbReference type="SUPFAM" id="SSF52972">
    <property type="entry name" value="ITPase-like"/>
    <property type="match status" value="1"/>
</dbReference>
<dbReference type="InterPro" id="IPR029001">
    <property type="entry name" value="ITPase-like_fam"/>
</dbReference>
<proteinExistence type="inferred from homology"/>
<comment type="caution">
    <text evidence="10">Lacks conserved residue(s) required for the propagation of feature annotation.</text>
</comment>
<dbReference type="Pfam" id="PF01725">
    <property type="entry name" value="Ham1p_like"/>
    <property type="match status" value="1"/>
</dbReference>
<comment type="similarity">
    <text evidence="1 10 11">Belongs to the HAM1 NTPase family.</text>
</comment>
<dbReference type="EMBL" id="SNRX01000017">
    <property type="protein sequence ID" value="KAA6301553.1"/>
    <property type="molecule type" value="Genomic_DNA"/>
</dbReference>
<keyword evidence="5 10" id="KW-0378">Hydrolase</keyword>
<evidence type="ECO:0000256" key="11">
    <source>
        <dbReference type="RuleBase" id="RU003781"/>
    </source>
</evidence>
<comment type="function">
    <text evidence="10">Pyrophosphatase that catalyzes the hydrolysis of nucleoside triphosphates to their monophosphate derivatives, with a high preference for the non-canonical purine nucleotides XTP (xanthosine triphosphate), dITP (deoxyinosine triphosphate) and ITP. Seems to function as a house-cleaning enzyme that removes non-canonical purine nucleotides from the nucleotide pool, thus preventing their incorporation into DNA/RNA and avoiding chromosomal lesions.</text>
</comment>
<evidence type="ECO:0000256" key="5">
    <source>
        <dbReference type="ARBA" id="ARBA00022801"/>
    </source>
</evidence>
<feature type="binding site" evidence="10">
    <location>
        <position position="173"/>
    </location>
    <ligand>
        <name>substrate</name>
    </ligand>
</feature>
<reference evidence="12 13" key="1">
    <citation type="submission" date="2019-03" db="EMBL/GenBank/DDBJ databases">
        <title>Single cell metagenomics reveals metabolic interactions within the superorganism composed of flagellate Streblomastix strix and complex community of Bacteroidetes bacteria on its surface.</title>
        <authorList>
            <person name="Treitli S.C."/>
            <person name="Kolisko M."/>
            <person name="Husnik F."/>
            <person name="Keeling P."/>
            <person name="Hampl V."/>
        </authorList>
    </citation>
    <scope>NUCLEOTIDE SEQUENCE [LARGE SCALE GENOMIC DNA]</scope>
    <source>
        <strain evidence="12">St1</strain>
    </source>
</reference>
<comment type="subunit">
    <text evidence="2 10">Homodimer.</text>
</comment>
<dbReference type="GO" id="GO:0009146">
    <property type="term" value="P:purine nucleoside triphosphate catabolic process"/>
    <property type="evidence" value="ECO:0007669"/>
    <property type="project" value="UniProtKB-UniRule"/>
</dbReference>
<dbReference type="GO" id="GO:0046872">
    <property type="term" value="F:metal ion binding"/>
    <property type="evidence" value="ECO:0007669"/>
    <property type="project" value="UniProtKB-KW"/>
</dbReference>
<dbReference type="GO" id="GO:0036222">
    <property type="term" value="F:XTP diphosphatase activity"/>
    <property type="evidence" value="ECO:0007669"/>
    <property type="project" value="UniProtKB-UniRule"/>
</dbReference>
<dbReference type="PANTHER" id="PTHR11067:SF9">
    <property type="entry name" value="INOSINE TRIPHOSPHATE PYROPHOSPHATASE"/>
    <property type="match status" value="1"/>
</dbReference>
<feature type="binding site" evidence="10">
    <location>
        <position position="70"/>
    </location>
    <ligand>
        <name>Mg(2+)</name>
        <dbReference type="ChEBI" id="CHEBI:18420"/>
    </ligand>
</feature>
<comment type="catalytic activity">
    <reaction evidence="10">
        <text>ITP + H2O = IMP + diphosphate + H(+)</text>
        <dbReference type="Rhea" id="RHEA:29399"/>
        <dbReference type="ChEBI" id="CHEBI:15377"/>
        <dbReference type="ChEBI" id="CHEBI:15378"/>
        <dbReference type="ChEBI" id="CHEBI:33019"/>
        <dbReference type="ChEBI" id="CHEBI:58053"/>
        <dbReference type="ChEBI" id="CHEBI:61402"/>
        <dbReference type="EC" id="3.6.1.66"/>
    </reaction>
</comment>
<feature type="binding site" evidence="10">
    <location>
        <position position="71"/>
    </location>
    <ligand>
        <name>substrate</name>
    </ligand>
</feature>
<evidence type="ECO:0000256" key="3">
    <source>
        <dbReference type="ARBA" id="ARBA00022723"/>
    </source>
</evidence>
<comment type="caution">
    <text evidence="12">The sequence shown here is derived from an EMBL/GenBank/DDBJ whole genome shotgun (WGS) entry which is preliminary data.</text>
</comment>
<accession>A0A5M8NZG7</accession>
<dbReference type="Gene3D" id="3.90.950.10">
    <property type="match status" value="1"/>
</dbReference>
<evidence type="ECO:0000256" key="1">
    <source>
        <dbReference type="ARBA" id="ARBA00008023"/>
    </source>
</evidence>
<feature type="binding site" evidence="10">
    <location>
        <begin position="178"/>
        <end position="179"/>
    </location>
    <ligand>
        <name>substrate</name>
    </ligand>
</feature>
<dbReference type="HAMAP" id="MF_01405">
    <property type="entry name" value="Non_canon_purine_NTPase"/>
    <property type="match status" value="1"/>
</dbReference>
<dbReference type="InterPro" id="IPR020922">
    <property type="entry name" value="dITP/XTP_pyrophosphatase"/>
</dbReference>
<evidence type="ECO:0000313" key="13">
    <source>
        <dbReference type="Proteomes" id="UP000324575"/>
    </source>
</evidence>
<protein>
    <recommendedName>
        <fullName evidence="10">dITP/XTP pyrophosphatase</fullName>
        <ecNumber evidence="10">3.6.1.66</ecNumber>
    </recommendedName>
    <alternativeName>
        <fullName evidence="10">Non-canonical purine NTP pyrophosphatase</fullName>
    </alternativeName>
    <alternativeName>
        <fullName evidence="10">Non-standard purine NTP pyrophosphatase</fullName>
    </alternativeName>
    <alternativeName>
        <fullName evidence="10">Nucleoside-triphosphate diphosphatase</fullName>
    </alternativeName>
    <alternativeName>
        <fullName evidence="10">Nucleoside-triphosphate pyrophosphatase</fullName>
        <shortName evidence="10">NTPase</shortName>
    </alternativeName>
</protein>